<sequence>MLSSFLTSLFHPIPFHSFLCLWFRAGDALEMADAAARDTDQSSPCVWLRRVCPRTPRLPLFISFFPLCVWPPRSTVAAARCLVYCASLLRRSTGVPRCPLAPATAP</sequence>
<dbReference type="Proteomes" id="UP000241818">
    <property type="component" value="Unassembled WGS sequence"/>
</dbReference>
<evidence type="ECO:0000313" key="2">
    <source>
        <dbReference type="EMBL" id="PSS12415.1"/>
    </source>
</evidence>
<name>A0A2T3AUR5_AMORE</name>
<organism evidence="2 3">
    <name type="scientific">Amorphotheca resinae ATCC 22711</name>
    <dbReference type="NCBI Taxonomy" id="857342"/>
    <lineage>
        <taxon>Eukaryota</taxon>
        <taxon>Fungi</taxon>
        <taxon>Dikarya</taxon>
        <taxon>Ascomycota</taxon>
        <taxon>Pezizomycotina</taxon>
        <taxon>Leotiomycetes</taxon>
        <taxon>Helotiales</taxon>
        <taxon>Amorphothecaceae</taxon>
        <taxon>Amorphotheca</taxon>
    </lineage>
</organism>
<keyword evidence="3" id="KW-1185">Reference proteome</keyword>
<keyword evidence="1" id="KW-0732">Signal</keyword>
<evidence type="ECO:0000313" key="3">
    <source>
        <dbReference type="Proteomes" id="UP000241818"/>
    </source>
</evidence>
<evidence type="ECO:0008006" key="4">
    <source>
        <dbReference type="Google" id="ProtNLM"/>
    </source>
</evidence>
<dbReference type="GeneID" id="36571679"/>
<feature type="signal peptide" evidence="1">
    <location>
        <begin position="1"/>
        <end position="28"/>
    </location>
</feature>
<dbReference type="RefSeq" id="XP_024718413.1">
    <property type="nucleotide sequence ID" value="XM_024863598.1"/>
</dbReference>
<feature type="chain" id="PRO_5015684868" description="Secreted protein" evidence="1">
    <location>
        <begin position="29"/>
        <end position="106"/>
    </location>
</feature>
<accession>A0A2T3AUR5</accession>
<dbReference type="AlphaFoldDB" id="A0A2T3AUR5"/>
<protein>
    <recommendedName>
        <fullName evidence="4">Secreted protein</fullName>
    </recommendedName>
</protein>
<proteinExistence type="predicted"/>
<gene>
    <name evidence="2" type="ORF">M430DRAFT_170684</name>
</gene>
<dbReference type="InParanoid" id="A0A2T3AUR5"/>
<reference evidence="2 3" key="1">
    <citation type="journal article" date="2018" name="New Phytol.">
        <title>Comparative genomics and transcriptomics depict ericoid mycorrhizal fungi as versatile saprotrophs and plant mutualists.</title>
        <authorList>
            <person name="Martino E."/>
            <person name="Morin E."/>
            <person name="Grelet G.A."/>
            <person name="Kuo A."/>
            <person name="Kohler A."/>
            <person name="Daghino S."/>
            <person name="Barry K.W."/>
            <person name="Cichocki N."/>
            <person name="Clum A."/>
            <person name="Dockter R.B."/>
            <person name="Hainaut M."/>
            <person name="Kuo R.C."/>
            <person name="LaButti K."/>
            <person name="Lindahl B.D."/>
            <person name="Lindquist E.A."/>
            <person name="Lipzen A."/>
            <person name="Khouja H.R."/>
            <person name="Magnuson J."/>
            <person name="Murat C."/>
            <person name="Ohm R.A."/>
            <person name="Singer S.W."/>
            <person name="Spatafora J.W."/>
            <person name="Wang M."/>
            <person name="Veneault-Fourrey C."/>
            <person name="Henrissat B."/>
            <person name="Grigoriev I.V."/>
            <person name="Martin F.M."/>
            <person name="Perotto S."/>
        </authorList>
    </citation>
    <scope>NUCLEOTIDE SEQUENCE [LARGE SCALE GENOMIC DNA]</scope>
    <source>
        <strain evidence="2 3">ATCC 22711</strain>
    </source>
</reference>
<evidence type="ECO:0000256" key="1">
    <source>
        <dbReference type="SAM" id="SignalP"/>
    </source>
</evidence>
<dbReference type="EMBL" id="KZ679015">
    <property type="protein sequence ID" value="PSS12415.1"/>
    <property type="molecule type" value="Genomic_DNA"/>
</dbReference>